<evidence type="ECO:0000256" key="2">
    <source>
        <dbReference type="ARBA" id="ARBA00023015"/>
    </source>
</evidence>
<evidence type="ECO:0000256" key="3">
    <source>
        <dbReference type="ARBA" id="ARBA00023125"/>
    </source>
</evidence>
<keyword evidence="2" id="KW-0805">Transcription regulation</keyword>
<feature type="region of interest" description="Disordered" evidence="6">
    <location>
        <begin position="190"/>
        <end position="216"/>
    </location>
</feature>
<feature type="region of interest" description="Disordered" evidence="6">
    <location>
        <begin position="577"/>
        <end position="615"/>
    </location>
</feature>
<keyword evidence="3" id="KW-0238">DNA-binding</keyword>
<dbReference type="EMBL" id="CAXHTA020000015">
    <property type="protein sequence ID" value="CAL5225940.1"/>
    <property type="molecule type" value="Genomic_DNA"/>
</dbReference>
<evidence type="ECO:0000256" key="1">
    <source>
        <dbReference type="ARBA" id="ARBA00004123"/>
    </source>
</evidence>
<dbReference type="Proteomes" id="UP001497392">
    <property type="component" value="Unassembled WGS sequence"/>
</dbReference>
<accession>A0ABP1G3H3</accession>
<feature type="compositionally biased region" description="Polar residues" evidence="6">
    <location>
        <begin position="42"/>
        <end position="52"/>
    </location>
</feature>
<keyword evidence="4" id="KW-0804">Transcription</keyword>
<dbReference type="PANTHER" id="PTHR31677:SF196">
    <property type="entry name" value="ETHYLENE-RESPONSIVE TRANSCRIPTION FACTOR ERF109"/>
    <property type="match status" value="1"/>
</dbReference>
<dbReference type="CDD" id="cd00018">
    <property type="entry name" value="AP2"/>
    <property type="match status" value="1"/>
</dbReference>
<feature type="compositionally biased region" description="Low complexity" evidence="6">
    <location>
        <begin position="207"/>
        <end position="216"/>
    </location>
</feature>
<organism evidence="8 9">
    <name type="scientific">Coccomyxa viridis</name>
    <dbReference type="NCBI Taxonomy" id="1274662"/>
    <lineage>
        <taxon>Eukaryota</taxon>
        <taxon>Viridiplantae</taxon>
        <taxon>Chlorophyta</taxon>
        <taxon>core chlorophytes</taxon>
        <taxon>Trebouxiophyceae</taxon>
        <taxon>Trebouxiophyceae incertae sedis</taxon>
        <taxon>Coccomyxaceae</taxon>
        <taxon>Coccomyxa</taxon>
    </lineage>
</organism>
<sequence length="615" mass="62448">MATSGLLSCKHKGRGGLSVSSISSGRMFELAAKPPALGDASPTAQMPQNPFASSLPSSVSTQSPAASLHGLEDYKPPANAFTMHGWMMNGVSGSATSNGHTSEGHVSNGCSECPTGHSVLITHSASIPQTGPMAIPQRPLPPLPPSMLSLNGHSPGGPSLPLSMPGVPGGLFTAPMGSSMPSSIVFPQRPLYGGSPTSSGHPELFQRSSLPSGGSLPLSLPRSGLAGASKELQIAPLDLNGLNGLAGHNGVVASSVDSEATFSDALLGSSAPSPSTVLPLHPSQRAKSGLGEHAGVSLEGKGGKAHSILSSHLQSGGRKNSITGVTKRHLSAGVGAKAGNGAGAKTPSGPVKYRGVRQRPWGKFAAEIRDPSKGSRLWLGTFDTAEEAAMAYDAAARRIRGDAAITNFRPGETLPVAASHDALHGDGSELPCEGSLPHDGKLNGFVAGSSAPAAFNAASFAAHMTRAQRAAVGASGIPGSTGVSPKAGAGAPQAFANGSAKRSHAGEPGVHHSSDSPDASDSQDGAMDEDDLFAGSMEIDDPGISPASRAAVHVGAPRPGVDEDMSEVAQIMLNLRVQESMQGKGSSRRKSVDRMSPAQRMSLRRSIRSHAERDL</sequence>
<dbReference type="Pfam" id="PF00847">
    <property type="entry name" value="AP2"/>
    <property type="match status" value="1"/>
</dbReference>
<dbReference type="InterPro" id="IPR001471">
    <property type="entry name" value="AP2/ERF_dom"/>
</dbReference>
<dbReference type="PRINTS" id="PR00367">
    <property type="entry name" value="ETHRSPELEMNT"/>
</dbReference>
<feature type="compositionally biased region" description="Polar residues" evidence="6">
    <location>
        <begin position="308"/>
        <end position="321"/>
    </location>
</feature>
<evidence type="ECO:0000256" key="4">
    <source>
        <dbReference type="ARBA" id="ARBA00023163"/>
    </source>
</evidence>
<comment type="caution">
    <text evidence="8">The sequence shown here is derived from an EMBL/GenBank/DDBJ whole genome shotgun (WGS) entry which is preliminary data.</text>
</comment>
<feature type="region of interest" description="Disordered" evidence="6">
    <location>
        <begin position="299"/>
        <end position="321"/>
    </location>
</feature>
<evidence type="ECO:0000256" key="5">
    <source>
        <dbReference type="ARBA" id="ARBA00023242"/>
    </source>
</evidence>
<evidence type="ECO:0000256" key="6">
    <source>
        <dbReference type="SAM" id="MobiDB-lite"/>
    </source>
</evidence>
<comment type="subcellular location">
    <subcellularLocation>
        <location evidence="1">Nucleus</location>
    </subcellularLocation>
</comment>
<dbReference type="SUPFAM" id="SSF54171">
    <property type="entry name" value="DNA-binding domain"/>
    <property type="match status" value="1"/>
</dbReference>
<evidence type="ECO:0000259" key="7">
    <source>
        <dbReference type="PROSITE" id="PS51032"/>
    </source>
</evidence>
<feature type="compositionally biased region" description="Low complexity" evidence="6">
    <location>
        <begin position="53"/>
        <end position="63"/>
    </location>
</feature>
<feature type="domain" description="AP2/ERF" evidence="7">
    <location>
        <begin position="352"/>
        <end position="409"/>
    </location>
</feature>
<feature type="region of interest" description="Disordered" evidence="6">
    <location>
        <begin position="480"/>
        <end position="529"/>
    </location>
</feature>
<dbReference type="Gene3D" id="3.30.730.10">
    <property type="entry name" value="AP2/ERF domain"/>
    <property type="match status" value="1"/>
</dbReference>
<evidence type="ECO:0000313" key="9">
    <source>
        <dbReference type="Proteomes" id="UP001497392"/>
    </source>
</evidence>
<gene>
    <name evidence="8" type="primary">g8736</name>
    <name evidence="8" type="ORF">VP750_LOCUS7846</name>
</gene>
<feature type="region of interest" description="Disordered" evidence="6">
    <location>
        <begin position="35"/>
        <end position="71"/>
    </location>
</feature>
<feature type="region of interest" description="Disordered" evidence="6">
    <location>
        <begin position="333"/>
        <end position="355"/>
    </location>
</feature>
<keyword evidence="5" id="KW-0539">Nucleus</keyword>
<dbReference type="InterPro" id="IPR016177">
    <property type="entry name" value="DNA-bd_dom_sf"/>
</dbReference>
<dbReference type="PROSITE" id="PS51032">
    <property type="entry name" value="AP2_ERF"/>
    <property type="match status" value="1"/>
</dbReference>
<name>A0ABP1G3H3_9CHLO</name>
<dbReference type="InterPro" id="IPR036955">
    <property type="entry name" value="AP2/ERF_dom_sf"/>
</dbReference>
<proteinExistence type="predicted"/>
<dbReference type="SMART" id="SM00380">
    <property type="entry name" value="AP2"/>
    <property type="match status" value="1"/>
</dbReference>
<protein>
    <submittedName>
        <fullName evidence="8">G8736 protein</fullName>
    </submittedName>
</protein>
<dbReference type="PANTHER" id="PTHR31677">
    <property type="entry name" value="AP2 DOMAIN CLASS TRANSCRIPTION FACTOR"/>
    <property type="match status" value="1"/>
</dbReference>
<keyword evidence="9" id="KW-1185">Reference proteome</keyword>
<evidence type="ECO:0000313" key="8">
    <source>
        <dbReference type="EMBL" id="CAL5225940.1"/>
    </source>
</evidence>
<reference evidence="8 9" key="1">
    <citation type="submission" date="2024-06" db="EMBL/GenBank/DDBJ databases">
        <authorList>
            <person name="Kraege A."/>
            <person name="Thomma B."/>
        </authorList>
    </citation>
    <scope>NUCLEOTIDE SEQUENCE [LARGE SCALE GENOMIC DNA]</scope>
</reference>